<evidence type="ECO:0000256" key="11">
    <source>
        <dbReference type="ARBA" id="ARBA00023054"/>
    </source>
</evidence>
<evidence type="ECO:0000256" key="8">
    <source>
        <dbReference type="ARBA" id="ARBA00022859"/>
    </source>
</evidence>
<evidence type="ECO:0000256" key="10">
    <source>
        <dbReference type="ARBA" id="ARBA00023035"/>
    </source>
</evidence>
<dbReference type="InterPro" id="IPR016186">
    <property type="entry name" value="C-type_lectin-like/link_sf"/>
</dbReference>
<gene>
    <name evidence="17" type="ORF">HJG59_011982</name>
</gene>
<keyword evidence="11" id="KW-0175">Coiled coil</keyword>
<evidence type="ECO:0000256" key="13">
    <source>
        <dbReference type="ARBA" id="ARBA00023153"/>
    </source>
</evidence>
<dbReference type="InterPro" id="IPR008160">
    <property type="entry name" value="Collagen"/>
</dbReference>
<dbReference type="InterPro" id="IPR016187">
    <property type="entry name" value="CTDL_fold"/>
</dbReference>
<dbReference type="GO" id="GO:0005537">
    <property type="term" value="F:D-mannose binding"/>
    <property type="evidence" value="ECO:0007669"/>
    <property type="project" value="UniProtKB-KW"/>
</dbReference>
<evidence type="ECO:0000256" key="3">
    <source>
        <dbReference type="ARBA" id="ARBA00022525"/>
    </source>
</evidence>
<dbReference type="InParanoid" id="A0A7J8DQX5"/>
<keyword evidence="18" id="KW-1185">Reference proteome</keyword>
<keyword evidence="3" id="KW-0964">Secreted</keyword>
<dbReference type="SUPFAM" id="SSF56436">
    <property type="entry name" value="C-type lectin-like"/>
    <property type="match status" value="1"/>
</dbReference>
<dbReference type="GO" id="GO:0006958">
    <property type="term" value="P:complement activation, classical pathway"/>
    <property type="evidence" value="ECO:0007669"/>
    <property type="project" value="UniProtKB-KW"/>
</dbReference>
<dbReference type="EMBL" id="JACASF010000017">
    <property type="protein sequence ID" value="KAF6425312.1"/>
    <property type="molecule type" value="Genomic_DNA"/>
</dbReference>
<evidence type="ECO:0000256" key="5">
    <source>
        <dbReference type="ARBA" id="ARBA00022734"/>
    </source>
</evidence>
<keyword evidence="9" id="KW-0180">Complement pathway</keyword>
<name>A0A7J8DQX5_MOLMO</name>
<dbReference type="Proteomes" id="UP000550707">
    <property type="component" value="Unassembled WGS sequence"/>
</dbReference>
<sequence>MTASSLETEPKEDLQQTCPVTTCGCPGLNGFPGKDGHDGAKGEKGEPGQGLRGMQGPPGKVGPQGNPGPPGLQGAVGQKGDPGTCPDCDDGQAISEIAALRSELNHIKNVLAFSIGKRVGTKLFLTNSENMTFEQVKALCSRFEVTVATPRNAEENEALLSLTKGNAYLGITDEKEEGHFVDQKGMNVTYQNWNDNEPNNANSGEHYAMILDNGKWNDINAEAKLLAACEFPF</sequence>
<keyword evidence="13" id="KW-1018">Complement activation lectin pathway</keyword>
<dbReference type="PANTHER" id="PTHR24024:SF34">
    <property type="entry name" value="MANNOSE-BINDING PROTEIN C"/>
    <property type="match status" value="1"/>
</dbReference>
<keyword evidence="10" id="KW-0465">Mannose-binding</keyword>
<dbReference type="GO" id="GO:0005581">
    <property type="term" value="C:collagen trimer"/>
    <property type="evidence" value="ECO:0007669"/>
    <property type="project" value="UniProtKB-KW"/>
</dbReference>
<dbReference type="Pfam" id="PF00059">
    <property type="entry name" value="Lectin_C"/>
    <property type="match status" value="1"/>
</dbReference>
<dbReference type="Gene3D" id="3.10.100.10">
    <property type="entry name" value="Mannose-Binding Protein A, subunit A"/>
    <property type="match status" value="1"/>
</dbReference>
<dbReference type="GO" id="GO:0005771">
    <property type="term" value="C:multivesicular body"/>
    <property type="evidence" value="ECO:0007669"/>
    <property type="project" value="TreeGrafter"/>
</dbReference>
<keyword evidence="4" id="KW-0399">Innate immunity</keyword>
<evidence type="ECO:0000256" key="9">
    <source>
        <dbReference type="ARBA" id="ARBA00022875"/>
    </source>
</evidence>
<evidence type="ECO:0000256" key="14">
    <source>
        <dbReference type="ARBA" id="ARBA00023278"/>
    </source>
</evidence>
<feature type="compositionally biased region" description="Basic and acidic residues" evidence="15">
    <location>
        <begin position="34"/>
        <end position="46"/>
    </location>
</feature>
<organism evidence="17 18">
    <name type="scientific">Molossus molossus</name>
    <name type="common">Pallas' mastiff bat</name>
    <name type="synonym">Vespertilio molossus</name>
    <dbReference type="NCBI Taxonomy" id="27622"/>
    <lineage>
        <taxon>Eukaryota</taxon>
        <taxon>Metazoa</taxon>
        <taxon>Chordata</taxon>
        <taxon>Craniata</taxon>
        <taxon>Vertebrata</taxon>
        <taxon>Euteleostomi</taxon>
        <taxon>Mammalia</taxon>
        <taxon>Eutheria</taxon>
        <taxon>Laurasiatheria</taxon>
        <taxon>Chiroptera</taxon>
        <taxon>Yangochiroptera</taxon>
        <taxon>Molossidae</taxon>
        <taxon>Molossus</taxon>
    </lineage>
</organism>
<feature type="domain" description="C-type lectin" evidence="16">
    <location>
        <begin position="119"/>
        <end position="230"/>
    </location>
</feature>
<keyword evidence="14" id="KW-0379">Hydroxylation</keyword>
<evidence type="ECO:0000313" key="18">
    <source>
        <dbReference type="Proteomes" id="UP000550707"/>
    </source>
</evidence>
<keyword evidence="7" id="KW-0106">Calcium</keyword>
<feature type="region of interest" description="Disordered" evidence="15">
    <location>
        <begin position="29"/>
        <end position="83"/>
    </location>
</feature>
<evidence type="ECO:0000256" key="2">
    <source>
        <dbReference type="ARBA" id="ARBA00021805"/>
    </source>
</evidence>
<keyword evidence="6" id="KW-0677">Repeat</keyword>
<evidence type="ECO:0000256" key="15">
    <source>
        <dbReference type="SAM" id="MobiDB-lite"/>
    </source>
</evidence>
<dbReference type="AlphaFoldDB" id="A0A7J8DQX5"/>
<evidence type="ECO:0000256" key="7">
    <source>
        <dbReference type="ARBA" id="ARBA00022837"/>
    </source>
</evidence>
<comment type="caution">
    <text evidence="17">The sequence shown here is derived from an EMBL/GenBank/DDBJ whole genome shotgun (WGS) entry which is preliminary data.</text>
</comment>
<protein>
    <recommendedName>
        <fullName evidence="2">Mannose-binding protein C</fullName>
    </recommendedName>
</protein>
<dbReference type="InterPro" id="IPR001304">
    <property type="entry name" value="C-type_lectin-like"/>
</dbReference>
<evidence type="ECO:0000313" key="17">
    <source>
        <dbReference type="EMBL" id="KAF6425312.1"/>
    </source>
</evidence>
<dbReference type="Pfam" id="PF01391">
    <property type="entry name" value="Collagen"/>
    <property type="match status" value="1"/>
</dbReference>
<dbReference type="PANTHER" id="PTHR24024">
    <property type="entry name" value="PULMONARY SURFACTANT-ASSOCIATED PROTEIN A"/>
    <property type="match status" value="1"/>
</dbReference>
<keyword evidence="5 17" id="KW-0430">Lectin</keyword>
<dbReference type="InterPro" id="IPR051077">
    <property type="entry name" value="Ca-dependent_lectin"/>
</dbReference>
<keyword evidence="8" id="KW-0391">Immunity</keyword>
<dbReference type="GO" id="GO:0001867">
    <property type="term" value="P:complement activation, lectin pathway"/>
    <property type="evidence" value="ECO:0007669"/>
    <property type="project" value="UniProtKB-KW"/>
</dbReference>
<comment type="subcellular location">
    <subcellularLocation>
        <location evidence="1">Secreted</location>
    </subcellularLocation>
</comment>
<dbReference type="GO" id="GO:0005615">
    <property type="term" value="C:extracellular space"/>
    <property type="evidence" value="ECO:0007669"/>
    <property type="project" value="TreeGrafter"/>
</dbReference>
<evidence type="ECO:0000256" key="12">
    <source>
        <dbReference type="ARBA" id="ARBA00023119"/>
    </source>
</evidence>
<evidence type="ECO:0000256" key="6">
    <source>
        <dbReference type="ARBA" id="ARBA00022737"/>
    </source>
</evidence>
<reference evidence="17 18" key="1">
    <citation type="journal article" date="2020" name="Nature">
        <title>Six reference-quality genomes reveal evolution of bat adaptations.</title>
        <authorList>
            <person name="Jebb D."/>
            <person name="Huang Z."/>
            <person name="Pippel M."/>
            <person name="Hughes G.M."/>
            <person name="Lavrichenko K."/>
            <person name="Devanna P."/>
            <person name="Winkler S."/>
            <person name="Jermiin L.S."/>
            <person name="Skirmuntt E.C."/>
            <person name="Katzourakis A."/>
            <person name="Burkitt-Gray L."/>
            <person name="Ray D.A."/>
            <person name="Sullivan K.A.M."/>
            <person name="Roscito J.G."/>
            <person name="Kirilenko B.M."/>
            <person name="Davalos L.M."/>
            <person name="Corthals A.P."/>
            <person name="Power M.L."/>
            <person name="Jones G."/>
            <person name="Ransome R.D."/>
            <person name="Dechmann D.K.N."/>
            <person name="Locatelli A.G."/>
            <person name="Puechmaille S.J."/>
            <person name="Fedrigo O."/>
            <person name="Jarvis E.D."/>
            <person name="Hiller M."/>
            <person name="Vernes S.C."/>
            <person name="Myers E.W."/>
            <person name="Teeling E.C."/>
        </authorList>
    </citation>
    <scope>NUCLEOTIDE SEQUENCE [LARGE SCALE GENOMIC DNA]</scope>
    <source>
        <strain evidence="17">MMolMol1</strain>
        <tissue evidence="17">Muscle</tissue>
    </source>
</reference>
<dbReference type="SMART" id="SM00034">
    <property type="entry name" value="CLECT"/>
    <property type="match status" value="1"/>
</dbReference>
<keyword evidence="12" id="KW-0176">Collagen</keyword>
<accession>A0A7J8DQX5</accession>
<feature type="compositionally biased region" description="Low complexity" evidence="15">
    <location>
        <begin position="54"/>
        <end position="64"/>
    </location>
</feature>
<evidence type="ECO:0000259" key="16">
    <source>
        <dbReference type="PROSITE" id="PS50041"/>
    </source>
</evidence>
<evidence type="ECO:0000256" key="4">
    <source>
        <dbReference type="ARBA" id="ARBA00022588"/>
    </source>
</evidence>
<evidence type="ECO:0000256" key="1">
    <source>
        <dbReference type="ARBA" id="ARBA00004613"/>
    </source>
</evidence>
<dbReference type="PROSITE" id="PS50041">
    <property type="entry name" value="C_TYPE_LECTIN_2"/>
    <property type="match status" value="1"/>
</dbReference>
<proteinExistence type="predicted"/>